<evidence type="ECO:0000313" key="7">
    <source>
        <dbReference type="Proteomes" id="UP001470230"/>
    </source>
</evidence>
<comment type="caution">
    <text evidence="6">The sequence shown here is derived from an EMBL/GenBank/DDBJ whole genome shotgun (WGS) entry which is preliminary data.</text>
</comment>
<proteinExistence type="inferred from homology"/>
<keyword evidence="4" id="KW-0378">Hydrolase</keyword>
<evidence type="ECO:0000256" key="4">
    <source>
        <dbReference type="RuleBase" id="RU004273"/>
    </source>
</evidence>
<name>A0ABR2IJ57_9EUKA</name>
<dbReference type="EC" id="3.1.3.16" evidence="4"/>
<dbReference type="SMART" id="SM00156">
    <property type="entry name" value="PP2Ac"/>
    <property type="match status" value="1"/>
</dbReference>
<dbReference type="Gene3D" id="1.25.40.10">
    <property type="entry name" value="Tetratricopeptide repeat domain"/>
    <property type="match status" value="1"/>
</dbReference>
<dbReference type="PIRSF" id="PIRSF033096">
    <property type="entry name" value="PPPtase_5"/>
    <property type="match status" value="1"/>
</dbReference>
<organism evidence="6 7">
    <name type="scientific">Tritrichomonas musculus</name>
    <dbReference type="NCBI Taxonomy" id="1915356"/>
    <lineage>
        <taxon>Eukaryota</taxon>
        <taxon>Metamonada</taxon>
        <taxon>Parabasalia</taxon>
        <taxon>Tritrichomonadida</taxon>
        <taxon>Tritrichomonadidae</taxon>
        <taxon>Tritrichomonas</taxon>
    </lineage>
</organism>
<reference evidence="6 7" key="1">
    <citation type="submission" date="2024-04" db="EMBL/GenBank/DDBJ databases">
        <title>Tritrichomonas musculus Genome.</title>
        <authorList>
            <person name="Alves-Ferreira E."/>
            <person name="Grigg M."/>
            <person name="Lorenzi H."/>
            <person name="Galac M."/>
        </authorList>
    </citation>
    <scope>NUCLEOTIDE SEQUENCE [LARGE SCALE GENOMIC DNA]</scope>
    <source>
        <strain evidence="6 7">EAF2021</strain>
    </source>
</reference>
<dbReference type="Gene3D" id="3.60.21.10">
    <property type="match status" value="1"/>
</dbReference>
<dbReference type="EMBL" id="JAPFFF010000017">
    <property type="protein sequence ID" value="KAK8863651.1"/>
    <property type="molecule type" value="Genomic_DNA"/>
</dbReference>
<dbReference type="Pfam" id="PF00149">
    <property type="entry name" value="Metallophos"/>
    <property type="match status" value="1"/>
</dbReference>
<dbReference type="InterPro" id="IPR051134">
    <property type="entry name" value="PPP_phosphatase"/>
</dbReference>
<evidence type="ECO:0000313" key="6">
    <source>
        <dbReference type="EMBL" id="KAK8863651.1"/>
    </source>
</evidence>
<keyword evidence="7" id="KW-1185">Reference proteome</keyword>
<keyword evidence="3" id="KW-0464">Manganese</keyword>
<dbReference type="PANTHER" id="PTHR45668:SF5">
    <property type="entry name" value="SERINE_THREONINE-PROTEIN PHOSPHATASE 5"/>
    <property type="match status" value="1"/>
</dbReference>
<evidence type="ECO:0000259" key="5">
    <source>
        <dbReference type="PROSITE" id="PS00125"/>
    </source>
</evidence>
<dbReference type="Proteomes" id="UP001470230">
    <property type="component" value="Unassembled WGS sequence"/>
</dbReference>
<evidence type="ECO:0000256" key="2">
    <source>
        <dbReference type="ARBA" id="ARBA00022723"/>
    </source>
</evidence>
<dbReference type="InterPro" id="IPR011990">
    <property type="entry name" value="TPR-like_helical_dom_sf"/>
</dbReference>
<comment type="similarity">
    <text evidence="4">Belongs to the PPP phosphatase family.</text>
</comment>
<dbReference type="InterPro" id="IPR029052">
    <property type="entry name" value="Metallo-depent_PP-like"/>
</dbReference>
<evidence type="ECO:0000256" key="1">
    <source>
        <dbReference type="ARBA" id="ARBA00001936"/>
    </source>
</evidence>
<dbReference type="SUPFAM" id="SSF48452">
    <property type="entry name" value="TPR-like"/>
    <property type="match status" value="1"/>
</dbReference>
<feature type="domain" description="Serine/threonine specific protein phosphatases" evidence="5">
    <location>
        <begin position="267"/>
        <end position="272"/>
    </location>
</feature>
<dbReference type="InterPro" id="IPR004843">
    <property type="entry name" value="Calcineurin-like_PHP"/>
</dbReference>
<dbReference type="PROSITE" id="PS00125">
    <property type="entry name" value="SER_THR_PHOSPHATASE"/>
    <property type="match status" value="1"/>
</dbReference>
<dbReference type="PRINTS" id="PR00114">
    <property type="entry name" value="STPHPHTASE"/>
</dbReference>
<keyword evidence="2" id="KW-0479">Metal-binding</keyword>
<evidence type="ECO:0000256" key="3">
    <source>
        <dbReference type="ARBA" id="ARBA00023211"/>
    </source>
</evidence>
<accession>A0ABR2IJ57</accession>
<sequence length="473" mass="53580">MEQADGILCFKVPPKYCKITEQDLTEDPASALSKLLYNRSLTHSYLNDTRSALSDATQSLNFNPKNYMSYFQRGNILFELRSYRPAYSDFMEVAKITKSARLVKQKAEATRRAILQQALFESLKSQTNPQKPKQVPKIAQQESTLDFDFDHFKVEDALRLIGELKNQRMLNQNCVSRMINKIREMHEFLPNIVSIEKPKTGNVIKVVGDTHGQFQDLLYIFERFGNPTPENPYLFNGDYVDRGSQGLEILLTLFSWKIACPKAIYFNRGNHETDLMNNPYGFENECIAKLSPELFRKFSNMFGTLPVGHIIGGKVLVVHGGLFSDESVTVDTIQGLIRYGQPPESGPMNDILWSDPMERPGHAPSPRGVTQTFGPDVTEKFLKANNLELLIRSHQVQEEGYLVQHNGKCITVFSAPNYIGRIGNKGAVVFISFAEDGSLNPPKFEQFTAQPIPPNFRPMKFSNLGNLFMRISS</sequence>
<gene>
    <name evidence="6" type="ORF">M9Y10_011339</name>
</gene>
<dbReference type="InterPro" id="IPR006186">
    <property type="entry name" value="Ser/Thr-sp_prot-phosphatase"/>
</dbReference>
<protein>
    <recommendedName>
        <fullName evidence="4">Serine/threonine-protein phosphatase</fullName>
        <ecNumber evidence="4">3.1.3.16</ecNumber>
    </recommendedName>
</protein>
<comment type="cofactor">
    <cofactor evidence="1">
        <name>Mn(2+)</name>
        <dbReference type="ChEBI" id="CHEBI:29035"/>
    </cofactor>
</comment>
<dbReference type="PANTHER" id="PTHR45668">
    <property type="entry name" value="SERINE/THREONINE-PROTEIN PHOSPHATASE 5-RELATED"/>
    <property type="match status" value="1"/>
</dbReference>
<comment type="catalytic activity">
    <reaction evidence="4">
        <text>O-phospho-L-threonyl-[protein] + H2O = L-threonyl-[protein] + phosphate</text>
        <dbReference type="Rhea" id="RHEA:47004"/>
        <dbReference type="Rhea" id="RHEA-COMP:11060"/>
        <dbReference type="Rhea" id="RHEA-COMP:11605"/>
        <dbReference type="ChEBI" id="CHEBI:15377"/>
        <dbReference type="ChEBI" id="CHEBI:30013"/>
        <dbReference type="ChEBI" id="CHEBI:43474"/>
        <dbReference type="ChEBI" id="CHEBI:61977"/>
        <dbReference type="EC" id="3.1.3.16"/>
    </reaction>
</comment>
<dbReference type="SUPFAM" id="SSF56300">
    <property type="entry name" value="Metallo-dependent phosphatases"/>
    <property type="match status" value="1"/>
</dbReference>